<gene>
    <name evidence="1" type="ORF">GCM10009546_52130</name>
</gene>
<accession>A0ABN1F629</accession>
<dbReference type="Proteomes" id="UP001501427">
    <property type="component" value="Unassembled WGS sequence"/>
</dbReference>
<sequence>MSGLSVSILGSFRKHYTQIVSTVQAFEANGINVKSPSISRIINPGDLYVRLSSDPQYYSDYKIQEVTLTKILSSDFLYVVNPGGYVGRTTCYELGRAHERGIPTYYLEPIKDLPIKIGSELIFQPPDLAHRMMVLHNMRRDS</sequence>
<dbReference type="EMBL" id="BAAAHD010000056">
    <property type="protein sequence ID" value="GAA0583309.1"/>
    <property type="molecule type" value="Genomic_DNA"/>
</dbReference>
<protein>
    <submittedName>
        <fullName evidence="1">Uncharacterized protein</fullName>
    </submittedName>
</protein>
<reference evidence="1 2" key="1">
    <citation type="journal article" date="2019" name="Int. J. Syst. Evol. Microbiol.">
        <title>The Global Catalogue of Microorganisms (GCM) 10K type strain sequencing project: providing services to taxonomists for standard genome sequencing and annotation.</title>
        <authorList>
            <consortium name="The Broad Institute Genomics Platform"/>
            <consortium name="The Broad Institute Genome Sequencing Center for Infectious Disease"/>
            <person name="Wu L."/>
            <person name="Ma J."/>
        </authorList>
    </citation>
    <scope>NUCLEOTIDE SEQUENCE [LARGE SCALE GENOMIC DNA]</scope>
    <source>
        <strain evidence="1 2">JCM 10667</strain>
    </source>
</reference>
<name>A0ABN1F629_9ACTN</name>
<comment type="caution">
    <text evidence="1">The sequence shown here is derived from an EMBL/GenBank/DDBJ whole genome shotgun (WGS) entry which is preliminary data.</text>
</comment>
<organism evidence="1 2">
    <name type="scientific">Actinomadura livida</name>
    <dbReference type="NCBI Taxonomy" id="79909"/>
    <lineage>
        <taxon>Bacteria</taxon>
        <taxon>Bacillati</taxon>
        <taxon>Actinomycetota</taxon>
        <taxon>Actinomycetes</taxon>
        <taxon>Streptosporangiales</taxon>
        <taxon>Thermomonosporaceae</taxon>
        <taxon>Actinomadura</taxon>
    </lineage>
</organism>
<evidence type="ECO:0000313" key="1">
    <source>
        <dbReference type="EMBL" id="GAA0583309.1"/>
    </source>
</evidence>
<proteinExistence type="predicted"/>
<evidence type="ECO:0000313" key="2">
    <source>
        <dbReference type="Proteomes" id="UP001501427"/>
    </source>
</evidence>
<keyword evidence="2" id="KW-1185">Reference proteome</keyword>